<evidence type="ECO:0000256" key="6">
    <source>
        <dbReference type="SAM" id="MobiDB-lite"/>
    </source>
</evidence>
<feature type="transmembrane region" description="Helical" evidence="7">
    <location>
        <begin position="77"/>
        <end position="99"/>
    </location>
</feature>
<name>A0A8H7PHJ0_MORIS</name>
<organism evidence="8 9">
    <name type="scientific">Mortierella isabellina</name>
    <name type="common">Filamentous fungus</name>
    <name type="synonym">Umbelopsis isabellina</name>
    <dbReference type="NCBI Taxonomy" id="91625"/>
    <lineage>
        <taxon>Eukaryota</taxon>
        <taxon>Fungi</taxon>
        <taxon>Fungi incertae sedis</taxon>
        <taxon>Mucoromycota</taxon>
        <taxon>Mucoromycotina</taxon>
        <taxon>Umbelopsidomycetes</taxon>
        <taxon>Umbelopsidales</taxon>
        <taxon>Umbelopsidaceae</taxon>
        <taxon>Umbelopsis</taxon>
    </lineage>
</organism>
<feature type="region of interest" description="Disordered" evidence="6">
    <location>
        <begin position="317"/>
        <end position="337"/>
    </location>
</feature>
<protein>
    <submittedName>
        <fullName evidence="8">Uncharacterized protein</fullName>
    </submittedName>
</protein>
<comment type="subcellular location">
    <subcellularLocation>
        <location evidence="1">Membrane</location>
        <topology evidence="1">Multi-pass membrane protein</topology>
    </subcellularLocation>
</comment>
<feature type="transmembrane region" description="Helical" evidence="7">
    <location>
        <begin position="145"/>
        <end position="168"/>
    </location>
</feature>
<dbReference type="PANTHER" id="PTHR30028:SF0">
    <property type="entry name" value="PROTEIN ALUMINUM SENSITIVE 3"/>
    <property type="match status" value="1"/>
</dbReference>
<dbReference type="GO" id="GO:0005886">
    <property type="term" value="C:plasma membrane"/>
    <property type="evidence" value="ECO:0007669"/>
    <property type="project" value="TreeGrafter"/>
</dbReference>
<comment type="caution">
    <text evidence="8">The sequence shown here is derived from an EMBL/GenBank/DDBJ whole genome shotgun (WGS) entry which is preliminary data.</text>
</comment>
<dbReference type="AlphaFoldDB" id="A0A8H7PHJ0"/>
<feature type="compositionally biased region" description="Basic and acidic residues" evidence="6">
    <location>
        <begin position="326"/>
        <end position="337"/>
    </location>
</feature>
<evidence type="ECO:0000313" key="9">
    <source>
        <dbReference type="Proteomes" id="UP000654370"/>
    </source>
</evidence>
<dbReference type="Proteomes" id="UP000654370">
    <property type="component" value="Unassembled WGS sequence"/>
</dbReference>
<dbReference type="Pfam" id="PF03649">
    <property type="entry name" value="UPF0014"/>
    <property type="match status" value="1"/>
</dbReference>
<keyword evidence="4 7" id="KW-1133">Transmembrane helix</keyword>
<feature type="transmembrane region" description="Helical" evidence="7">
    <location>
        <begin position="23"/>
        <end position="41"/>
    </location>
</feature>
<keyword evidence="3 7" id="KW-0812">Transmembrane</keyword>
<gene>
    <name evidence="8" type="ORF">INT43_005139</name>
</gene>
<dbReference type="InterPro" id="IPR005226">
    <property type="entry name" value="UPF0014_fam"/>
</dbReference>
<accession>A0A8H7PHJ0</accession>
<evidence type="ECO:0000256" key="3">
    <source>
        <dbReference type="ARBA" id="ARBA00022692"/>
    </source>
</evidence>
<evidence type="ECO:0000256" key="5">
    <source>
        <dbReference type="ARBA" id="ARBA00023136"/>
    </source>
</evidence>
<proteinExistence type="inferred from homology"/>
<feature type="transmembrane region" description="Helical" evidence="7">
    <location>
        <begin position="213"/>
        <end position="236"/>
    </location>
</feature>
<feature type="transmembrane region" description="Helical" evidence="7">
    <location>
        <begin position="111"/>
        <end position="133"/>
    </location>
</feature>
<evidence type="ECO:0000256" key="4">
    <source>
        <dbReference type="ARBA" id="ARBA00022989"/>
    </source>
</evidence>
<dbReference type="PANTHER" id="PTHR30028">
    <property type="entry name" value="UPF0014 INNER MEMBRANE PROTEIN YBBM-RELATED"/>
    <property type="match status" value="1"/>
</dbReference>
<keyword evidence="9" id="KW-1185">Reference proteome</keyword>
<evidence type="ECO:0000313" key="8">
    <source>
        <dbReference type="EMBL" id="KAG2173719.1"/>
    </source>
</evidence>
<reference evidence="8" key="1">
    <citation type="submission" date="2020-12" db="EMBL/GenBank/DDBJ databases">
        <title>Metabolic potential, ecology and presence of endohyphal bacteria is reflected in genomic diversity of Mucoromycotina.</title>
        <authorList>
            <person name="Muszewska A."/>
            <person name="Okrasinska A."/>
            <person name="Steczkiewicz K."/>
            <person name="Drgas O."/>
            <person name="Orlowska M."/>
            <person name="Perlinska-Lenart U."/>
            <person name="Aleksandrzak-Piekarczyk T."/>
            <person name="Szatraj K."/>
            <person name="Zielenkiewicz U."/>
            <person name="Pilsyk S."/>
            <person name="Malc E."/>
            <person name="Mieczkowski P."/>
            <person name="Kruszewska J.S."/>
            <person name="Biernat P."/>
            <person name="Pawlowska J."/>
        </authorList>
    </citation>
    <scope>NUCLEOTIDE SEQUENCE</scope>
    <source>
        <strain evidence="8">WA0000067209</strain>
    </source>
</reference>
<dbReference type="EMBL" id="JAEPQZ010000014">
    <property type="protein sequence ID" value="KAG2173719.1"/>
    <property type="molecule type" value="Genomic_DNA"/>
</dbReference>
<feature type="transmembrane region" description="Helical" evidence="7">
    <location>
        <begin position="53"/>
        <end position="71"/>
    </location>
</feature>
<evidence type="ECO:0000256" key="7">
    <source>
        <dbReference type="SAM" id="Phobius"/>
    </source>
</evidence>
<feature type="transmembrane region" description="Helical" evidence="7">
    <location>
        <begin position="242"/>
        <end position="267"/>
    </location>
</feature>
<keyword evidence="5 7" id="KW-0472">Membrane</keyword>
<dbReference type="OrthoDB" id="432685at2759"/>
<sequence>MDSLGIALQAAQVNDGEEKNTHLTWWNVGFASLFIIVNMVMSGSLGLGLEKPLVISAIRCVVQLTLMAFVLEDVFKAQHPAIIILMAFVLILLGCYEIIYNKSQKTFKGMFLVCFFSMSLSTMTVGIIGSRFAMAQDPFWTPEKFVPTVGMLLGNTMSGMAVAIGSCLSSLSDGQEKIETYLSFGATRWEAGLSVAVESVRLAMLPTINQMSVIGLIAIPGMMTGQIMGGASVLQAARYQQIIMFMISASTALSVLIAVVVTVTTVIDAEHRIRPERILRTKPSLWKDTKALPWTIWEMFHWLFLCCGRFQKAMTIDDSDSESGDSETHNERTPLLN</sequence>
<comment type="similarity">
    <text evidence="2">Belongs to the UPF0014 family.</text>
</comment>
<evidence type="ECO:0000256" key="2">
    <source>
        <dbReference type="ARBA" id="ARBA00005268"/>
    </source>
</evidence>
<evidence type="ECO:0000256" key="1">
    <source>
        <dbReference type="ARBA" id="ARBA00004141"/>
    </source>
</evidence>